<reference evidence="2" key="1">
    <citation type="submission" date="2016-10" db="EMBL/GenBank/DDBJ databases">
        <authorList>
            <person name="Varghese N."/>
            <person name="Submissions S."/>
        </authorList>
    </citation>
    <scope>NUCLEOTIDE SEQUENCE [LARGE SCALE GENOMIC DNA]</scope>
    <source>
        <strain evidence="2">DSM 18733</strain>
    </source>
</reference>
<name>A0A1H7UWZ1_OLID1</name>
<dbReference type="Proteomes" id="UP000199421">
    <property type="component" value="Unassembled WGS sequence"/>
</dbReference>
<protein>
    <recommendedName>
        <fullName evidence="3">CDP-Glycerol:Poly(Glycerophosphate) glycerophosphotransferase</fullName>
    </recommendedName>
</protein>
<proteinExistence type="predicted"/>
<organism evidence="1 2">
    <name type="scientific">Olivibacter domesticus</name>
    <name type="common">Pseudosphingobacterium domesticum</name>
    <dbReference type="NCBI Taxonomy" id="407022"/>
    <lineage>
        <taxon>Bacteria</taxon>
        <taxon>Pseudomonadati</taxon>
        <taxon>Bacteroidota</taxon>
        <taxon>Sphingobacteriia</taxon>
        <taxon>Sphingobacteriales</taxon>
        <taxon>Sphingobacteriaceae</taxon>
        <taxon>Olivibacter</taxon>
    </lineage>
</organism>
<gene>
    <name evidence="1" type="ORF">SAMN05661044_03984</name>
</gene>
<evidence type="ECO:0008006" key="3">
    <source>
        <dbReference type="Google" id="ProtNLM"/>
    </source>
</evidence>
<dbReference type="EMBL" id="FOAF01000006">
    <property type="protein sequence ID" value="SEM01453.1"/>
    <property type="molecule type" value="Genomic_DNA"/>
</dbReference>
<dbReference type="RefSeq" id="WP_093327879.1">
    <property type="nucleotide sequence ID" value="NZ_FOAF01000006.1"/>
</dbReference>
<dbReference type="AlphaFoldDB" id="A0A1H7UWZ1"/>
<dbReference type="OrthoDB" id="8704783at2"/>
<dbReference type="STRING" id="407022.SAMN05661044_03984"/>
<sequence length="452" mass="52570">MKRKDVIDFISTMEIKYPVNEWKIGDIDLWPIIKMDIFFRWYKSQTKPDIQRKRRNIIKKAFDILKSFRSVFAFVLKQPITINNVYCGSASHRIEHDGVFINRFFLPLINTSKNRDHLEIEYGARDFTKNYSNSNEILFVQDFYDFFYLIKSFHGKDKMHIPSYDSFLEDVQANVIKLPDNYKNIIYSKYNSVLIYSRIFKMILKKHKPANVTGLCYYDNAMFGMHYAANAMGISNIDMQHGGQGPLHPMYNFSTLPKKGFFGNVPQKFWCWDQASTNLIEKWALKSNFISVINGGNPWIDYAVNKYSKDGTYYFPRETRIILVTLQERELQNNIIDAIQLSSTEYQWWIRLHPRMMEGKEGIRKQLEGLNISNFEIEKATDYPLPVILRNCFLHISKYSGSIIEAGLLGVKSLIVDPIGIETFSHYLETGDAIDACDKTGAELVGIIKSIA</sequence>
<evidence type="ECO:0000313" key="2">
    <source>
        <dbReference type="Proteomes" id="UP000199421"/>
    </source>
</evidence>
<accession>A0A1H7UWZ1</accession>
<dbReference type="SUPFAM" id="SSF53756">
    <property type="entry name" value="UDP-Glycosyltransferase/glycogen phosphorylase"/>
    <property type="match status" value="1"/>
</dbReference>
<evidence type="ECO:0000313" key="1">
    <source>
        <dbReference type="EMBL" id="SEM01453.1"/>
    </source>
</evidence>
<keyword evidence="2" id="KW-1185">Reference proteome</keyword>